<comment type="caution">
    <text evidence="4">The sequence shown here is derived from an EMBL/GenBank/DDBJ whole genome shotgun (WGS) entry which is preliminary data.</text>
</comment>
<name>A0A918RUB7_9GAMM</name>
<feature type="transmembrane region" description="Helical" evidence="1">
    <location>
        <begin position="63"/>
        <end position="82"/>
    </location>
</feature>
<organism evidence="4 5">
    <name type="scientific">Arenicella chitinivorans</name>
    <dbReference type="NCBI Taxonomy" id="1329800"/>
    <lineage>
        <taxon>Bacteria</taxon>
        <taxon>Pseudomonadati</taxon>
        <taxon>Pseudomonadota</taxon>
        <taxon>Gammaproteobacteria</taxon>
        <taxon>Arenicellales</taxon>
        <taxon>Arenicellaceae</taxon>
        <taxon>Arenicella</taxon>
    </lineage>
</organism>
<feature type="domain" description="DUF2914" evidence="2">
    <location>
        <begin position="221"/>
        <end position="284"/>
    </location>
</feature>
<dbReference type="Pfam" id="PF11141">
    <property type="entry name" value="DUF2914"/>
    <property type="match status" value="1"/>
</dbReference>
<gene>
    <name evidence="4" type="ORF">GCM10008090_19970</name>
</gene>
<reference evidence="4" key="2">
    <citation type="submission" date="2020-09" db="EMBL/GenBank/DDBJ databases">
        <authorList>
            <person name="Sun Q."/>
            <person name="Kim S."/>
        </authorList>
    </citation>
    <scope>NUCLEOTIDE SEQUENCE</scope>
    <source>
        <strain evidence="4">KCTC 12711</strain>
    </source>
</reference>
<dbReference type="EMBL" id="BMXA01000003">
    <property type="protein sequence ID" value="GHA10384.1"/>
    <property type="molecule type" value="Genomic_DNA"/>
</dbReference>
<reference evidence="4" key="1">
    <citation type="journal article" date="2014" name="Int. J. Syst. Evol. Microbiol.">
        <title>Complete genome sequence of Corynebacterium casei LMG S-19264T (=DSM 44701T), isolated from a smear-ripened cheese.</title>
        <authorList>
            <consortium name="US DOE Joint Genome Institute (JGI-PGF)"/>
            <person name="Walter F."/>
            <person name="Albersmeier A."/>
            <person name="Kalinowski J."/>
            <person name="Ruckert C."/>
        </authorList>
    </citation>
    <scope>NUCLEOTIDE SEQUENCE</scope>
    <source>
        <strain evidence="4">KCTC 12711</strain>
    </source>
</reference>
<dbReference type="Pfam" id="PF19346">
    <property type="entry name" value="DUF5924"/>
    <property type="match status" value="1"/>
</dbReference>
<feature type="transmembrane region" description="Helical" evidence="1">
    <location>
        <begin position="119"/>
        <end position="136"/>
    </location>
</feature>
<keyword evidence="5" id="KW-1185">Reference proteome</keyword>
<dbReference type="AlphaFoldDB" id="A0A918RUB7"/>
<evidence type="ECO:0000313" key="4">
    <source>
        <dbReference type="EMBL" id="GHA10384.1"/>
    </source>
</evidence>
<accession>A0A918RUB7</accession>
<feature type="transmembrane region" description="Helical" evidence="1">
    <location>
        <begin position="148"/>
        <end position="166"/>
    </location>
</feature>
<feature type="domain" description="DUF5924" evidence="3">
    <location>
        <begin position="5"/>
        <end position="209"/>
    </location>
</feature>
<sequence length="290" mass="32133">MAFGGWVWLFIQPLVARRVFGDKHQALSSNVSNFLSQSIQQEIFFFALPFLFAALQWQSAGQIVFTGFIVAAALLSTIDPWYDRYISRHRLISFAFHALSSFVAALVILPIALKLPTEKTLIVALGMLVFWMVFATPKLVKLTPHGRPRALVVLAVCAVPALVWFGRSGIPAAGLEVTRAVIAIDVQNHEPVDLIEQLSVDQLKQGVYAHVAIKAPNGLTQDILFEWRHQAYTESIGADITGGREEGYRTYSMKSNFPESAVGAWFVDVRTAQGQLLRRIPFQVSPAVVP</sequence>
<evidence type="ECO:0000256" key="1">
    <source>
        <dbReference type="SAM" id="Phobius"/>
    </source>
</evidence>
<keyword evidence="1" id="KW-0472">Membrane</keyword>
<dbReference type="Proteomes" id="UP000614811">
    <property type="component" value="Unassembled WGS sequence"/>
</dbReference>
<keyword evidence="1" id="KW-0812">Transmembrane</keyword>
<dbReference type="InterPro" id="IPR022606">
    <property type="entry name" value="DUF2914"/>
</dbReference>
<keyword evidence="1" id="KW-1133">Transmembrane helix</keyword>
<evidence type="ECO:0000259" key="2">
    <source>
        <dbReference type="Pfam" id="PF11141"/>
    </source>
</evidence>
<dbReference type="InterPro" id="IPR045968">
    <property type="entry name" value="DUF5924"/>
</dbReference>
<evidence type="ECO:0000313" key="5">
    <source>
        <dbReference type="Proteomes" id="UP000614811"/>
    </source>
</evidence>
<proteinExistence type="predicted"/>
<feature type="transmembrane region" description="Helical" evidence="1">
    <location>
        <begin position="94"/>
        <end position="113"/>
    </location>
</feature>
<evidence type="ECO:0008006" key="6">
    <source>
        <dbReference type="Google" id="ProtNLM"/>
    </source>
</evidence>
<protein>
    <recommendedName>
        <fullName evidence="6">DUF2914 domain-containing protein</fullName>
    </recommendedName>
</protein>
<evidence type="ECO:0000259" key="3">
    <source>
        <dbReference type="Pfam" id="PF19346"/>
    </source>
</evidence>